<gene>
    <name evidence="5" type="ORF">SHKM778_15110</name>
</gene>
<evidence type="ECO:0000256" key="2">
    <source>
        <dbReference type="ARBA" id="ARBA00023172"/>
    </source>
</evidence>
<dbReference type="PANTHER" id="PTHR30461">
    <property type="entry name" value="DNA-INVERTASE FROM LAMBDOID PROPHAGE"/>
    <property type="match status" value="1"/>
</dbReference>
<feature type="compositionally biased region" description="Basic residues" evidence="3">
    <location>
        <begin position="140"/>
        <end position="150"/>
    </location>
</feature>
<keyword evidence="2" id="KW-0233">DNA recombination</keyword>
<feature type="compositionally biased region" description="Low complexity" evidence="3">
    <location>
        <begin position="120"/>
        <end position="139"/>
    </location>
</feature>
<organism evidence="5">
    <name type="scientific">Streptomyces haneummycinicus</name>
    <dbReference type="NCBI Taxonomy" id="3074435"/>
    <lineage>
        <taxon>Bacteria</taxon>
        <taxon>Bacillati</taxon>
        <taxon>Actinomycetota</taxon>
        <taxon>Actinomycetes</taxon>
        <taxon>Kitasatosporales</taxon>
        <taxon>Streptomycetaceae</taxon>
        <taxon>Streptomyces</taxon>
    </lineage>
</organism>
<dbReference type="InterPro" id="IPR050639">
    <property type="entry name" value="SSR_resolvase"/>
</dbReference>
<evidence type="ECO:0000313" key="5">
    <source>
        <dbReference type="EMBL" id="BFO15123.1"/>
    </source>
</evidence>
<dbReference type="InterPro" id="IPR006119">
    <property type="entry name" value="Resolv_N"/>
</dbReference>
<feature type="region of interest" description="Disordered" evidence="3">
    <location>
        <begin position="120"/>
        <end position="150"/>
    </location>
</feature>
<dbReference type="SUPFAM" id="SSF53041">
    <property type="entry name" value="Resolvase-like"/>
    <property type="match status" value="1"/>
</dbReference>
<dbReference type="AlphaFoldDB" id="A0AAT9HCF7"/>
<protein>
    <recommendedName>
        <fullName evidence="4">Resolvase/invertase-type recombinase catalytic domain-containing protein</fullName>
    </recommendedName>
</protein>
<dbReference type="EMBL" id="AP035768">
    <property type="protein sequence ID" value="BFO15123.1"/>
    <property type="molecule type" value="Genomic_DNA"/>
</dbReference>
<evidence type="ECO:0000256" key="1">
    <source>
        <dbReference type="ARBA" id="ARBA00023125"/>
    </source>
</evidence>
<dbReference type="InterPro" id="IPR036162">
    <property type="entry name" value="Resolvase-like_N_sf"/>
</dbReference>
<evidence type="ECO:0000256" key="3">
    <source>
        <dbReference type="SAM" id="MobiDB-lite"/>
    </source>
</evidence>
<sequence>MSDKPRALGVVRLSVGNENQTGEETQRTRISKRADAEEMELVDFAVDIDVSASISPWMRPSLGDWLNNKRDQFDHIIILKIDRIARSVRHLSDIIEWCEANGKGLISCEEGFDLSKPWGRPSPRSWPWSQRRSWTPSRPATRRPGRPCGRRAAGRAAWCRSAAGL</sequence>
<dbReference type="SMART" id="SM00857">
    <property type="entry name" value="Resolvase"/>
    <property type="match status" value="1"/>
</dbReference>
<feature type="domain" description="Resolvase/invertase-type recombinase catalytic" evidence="4">
    <location>
        <begin position="7"/>
        <end position="121"/>
    </location>
</feature>
<reference evidence="5" key="1">
    <citation type="submission" date="2024-06" db="EMBL/GenBank/DDBJ databases">
        <authorList>
            <consortium name="consrtm"/>
            <person name="Uemura M."/>
            <person name="Terahara T."/>
        </authorList>
    </citation>
    <scope>NUCLEOTIDE SEQUENCE</scope>
    <source>
        <strain evidence="5">KM77-8</strain>
    </source>
</reference>
<reference evidence="5" key="2">
    <citation type="submission" date="2024-07" db="EMBL/GenBank/DDBJ databases">
        <title>Streptomyces haneummycinica sp. nov., a new antibiotic-producing actinobacterium isolated from marine sediment.</title>
        <authorList>
            <person name="Uemura M."/>
            <person name="Hamada M."/>
            <person name="Hirano S."/>
            <person name="Kobayashi K."/>
            <person name="Ohshiro T."/>
            <person name="Kobayashi T."/>
            <person name="Terahara T."/>
        </authorList>
    </citation>
    <scope>NUCLEOTIDE SEQUENCE</scope>
    <source>
        <strain evidence="5">KM77-8</strain>
    </source>
</reference>
<accession>A0AAT9HCF7</accession>
<proteinExistence type="predicted"/>
<dbReference type="Gene3D" id="3.40.50.1390">
    <property type="entry name" value="Resolvase, N-terminal catalytic domain"/>
    <property type="match status" value="1"/>
</dbReference>
<keyword evidence="1" id="KW-0238">DNA-binding</keyword>
<dbReference type="GO" id="GO:0000150">
    <property type="term" value="F:DNA strand exchange activity"/>
    <property type="evidence" value="ECO:0007669"/>
    <property type="project" value="InterPro"/>
</dbReference>
<evidence type="ECO:0000259" key="4">
    <source>
        <dbReference type="SMART" id="SM00857"/>
    </source>
</evidence>
<dbReference type="GO" id="GO:0003677">
    <property type="term" value="F:DNA binding"/>
    <property type="evidence" value="ECO:0007669"/>
    <property type="project" value="UniProtKB-KW"/>
</dbReference>
<name>A0AAT9HCF7_9ACTN</name>
<dbReference type="Pfam" id="PF00239">
    <property type="entry name" value="Resolvase"/>
    <property type="match status" value="1"/>
</dbReference>
<dbReference type="CDD" id="cd00338">
    <property type="entry name" value="Ser_Recombinase"/>
    <property type="match status" value="1"/>
</dbReference>
<dbReference type="PANTHER" id="PTHR30461:SF2">
    <property type="entry name" value="SERINE RECOMBINASE PINE-RELATED"/>
    <property type="match status" value="1"/>
</dbReference>